<keyword evidence="1" id="KW-1133">Transmembrane helix</keyword>
<organism evidence="2 3">
    <name type="scientific">Populus trichocarpa</name>
    <name type="common">Western balsam poplar</name>
    <name type="synonym">Populus balsamifera subsp. trichocarpa</name>
    <dbReference type="NCBI Taxonomy" id="3694"/>
    <lineage>
        <taxon>Eukaryota</taxon>
        <taxon>Viridiplantae</taxon>
        <taxon>Streptophyta</taxon>
        <taxon>Embryophyta</taxon>
        <taxon>Tracheophyta</taxon>
        <taxon>Spermatophyta</taxon>
        <taxon>Magnoliopsida</taxon>
        <taxon>eudicotyledons</taxon>
        <taxon>Gunneridae</taxon>
        <taxon>Pentapetalae</taxon>
        <taxon>rosids</taxon>
        <taxon>fabids</taxon>
        <taxon>Malpighiales</taxon>
        <taxon>Salicaceae</taxon>
        <taxon>Saliceae</taxon>
        <taxon>Populus</taxon>
    </lineage>
</organism>
<accession>A0A2K1Z7L5</accession>
<sequence>MITGILLPLYKYLAKLTPVAIASLFICASAIWYFLKFPITSLPHQLQYVFIFSQPGGQLDCLFSRP</sequence>
<keyword evidence="1" id="KW-0812">Transmembrane</keyword>
<dbReference type="Proteomes" id="UP000006729">
    <property type="component" value="Chromosome 9"/>
</dbReference>
<keyword evidence="1" id="KW-0472">Membrane</keyword>
<reference evidence="2 3" key="1">
    <citation type="journal article" date="2006" name="Science">
        <title>The genome of black cottonwood, Populus trichocarpa (Torr. &amp; Gray).</title>
        <authorList>
            <person name="Tuskan G.A."/>
            <person name="Difazio S."/>
            <person name="Jansson S."/>
            <person name="Bohlmann J."/>
            <person name="Grigoriev I."/>
            <person name="Hellsten U."/>
            <person name="Putnam N."/>
            <person name="Ralph S."/>
            <person name="Rombauts S."/>
            <person name="Salamov A."/>
            <person name="Schein J."/>
            <person name="Sterck L."/>
            <person name="Aerts A."/>
            <person name="Bhalerao R.R."/>
            <person name="Bhalerao R.P."/>
            <person name="Blaudez D."/>
            <person name="Boerjan W."/>
            <person name="Brun A."/>
            <person name="Brunner A."/>
            <person name="Busov V."/>
            <person name="Campbell M."/>
            <person name="Carlson J."/>
            <person name="Chalot M."/>
            <person name="Chapman J."/>
            <person name="Chen G.L."/>
            <person name="Cooper D."/>
            <person name="Coutinho P.M."/>
            <person name="Couturier J."/>
            <person name="Covert S."/>
            <person name="Cronk Q."/>
            <person name="Cunningham R."/>
            <person name="Davis J."/>
            <person name="Degroeve S."/>
            <person name="Dejardin A."/>
            <person name="Depamphilis C."/>
            <person name="Detter J."/>
            <person name="Dirks B."/>
            <person name="Dubchak I."/>
            <person name="Duplessis S."/>
            <person name="Ehlting J."/>
            <person name="Ellis B."/>
            <person name="Gendler K."/>
            <person name="Goodstein D."/>
            <person name="Gribskov M."/>
            <person name="Grimwood J."/>
            <person name="Groover A."/>
            <person name="Gunter L."/>
            <person name="Hamberger B."/>
            <person name="Heinze B."/>
            <person name="Helariutta Y."/>
            <person name="Henrissat B."/>
            <person name="Holligan D."/>
            <person name="Holt R."/>
            <person name="Huang W."/>
            <person name="Islam-Faridi N."/>
            <person name="Jones S."/>
            <person name="Jones-Rhoades M."/>
            <person name="Jorgensen R."/>
            <person name="Joshi C."/>
            <person name="Kangasjarvi J."/>
            <person name="Karlsson J."/>
            <person name="Kelleher C."/>
            <person name="Kirkpatrick R."/>
            <person name="Kirst M."/>
            <person name="Kohler A."/>
            <person name="Kalluri U."/>
            <person name="Larimer F."/>
            <person name="Leebens-Mack J."/>
            <person name="Leple J.C."/>
            <person name="Locascio P."/>
            <person name="Lou Y."/>
            <person name="Lucas S."/>
            <person name="Martin F."/>
            <person name="Montanini B."/>
            <person name="Napoli C."/>
            <person name="Nelson D.R."/>
            <person name="Nelson C."/>
            <person name="Nieminen K."/>
            <person name="Nilsson O."/>
            <person name="Pereda V."/>
            <person name="Peter G."/>
            <person name="Philippe R."/>
            <person name="Pilate G."/>
            <person name="Poliakov A."/>
            <person name="Razumovskaya J."/>
            <person name="Richardson P."/>
            <person name="Rinaldi C."/>
            <person name="Ritland K."/>
            <person name="Rouze P."/>
            <person name="Ryaboy D."/>
            <person name="Schmutz J."/>
            <person name="Schrader J."/>
            <person name="Segerman B."/>
            <person name="Shin H."/>
            <person name="Siddiqui A."/>
            <person name="Sterky F."/>
            <person name="Terry A."/>
            <person name="Tsai C.J."/>
            <person name="Uberbacher E."/>
            <person name="Unneberg P."/>
            <person name="Vahala J."/>
            <person name="Wall K."/>
            <person name="Wessler S."/>
            <person name="Yang G."/>
            <person name="Yin T."/>
            <person name="Douglas C."/>
            <person name="Marra M."/>
            <person name="Sandberg G."/>
            <person name="Van de Peer Y."/>
            <person name="Rokhsar D."/>
        </authorList>
    </citation>
    <scope>NUCLEOTIDE SEQUENCE [LARGE SCALE GENOMIC DNA]</scope>
    <source>
        <strain evidence="3">cv. Nisqually</strain>
    </source>
</reference>
<proteinExistence type="predicted"/>
<dbReference type="EMBL" id="CM009298">
    <property type="protein sequence ID" value="PNT21266.1"/>
    <property type="molecule type" value="Genomic_DNA"/>
</dbReference>
<evidence type="ECO:0000313" key="2">
    <source>
        <dbReference type="EMBL" id="PNT21266.1"/>
    </source>
</evidence>
<protein>
    <submittedName>
        <fullName evidence="2">Uncharacterized protein</fullName>
    </submittedName>
</protein>
<name>A0A2K1Z7L5_POPTR</name>
<feature type="transmembrane region" description="Helical" evidence="1">
    <location>
        <begin position="12"/>
        <end position="35"/>
    </location>
</feature>
<dbReference type="AlphaFoldDB" id="A0A2K1Z7L5"/>
<dbReference type="InParanoid" id="A0A2K1Z7L5"/>
<keyword evidence="3" id="KW-1185">Reference proteome</keyword>
<gene>
    <name evidence="2" type="ORF">POPTR_009G137900</name>
</gene>
<evidence type="ECO:0000256" key="1">
    <source>
        <dbReference type="SAM" id="Phobius"/>
    </source>
</evidence>
<evidence type="ECO:0000313" key="3">
    <source>
        <dbReference type="Proteomes" id="UP000006729"/>
    </source>
</evidence>